<gene>
    <name evidence="3" type="ORF">GCM10023081_16940</name>
</gene>
<dbReference type="RefSeq" id="WP_345150020.1">
    <property type="nucleotide sequence ID" value="NZ_BAABEO010000010.1"/>
</dbReference>
<evidence type="ECO:0000256" key="2">
    <source>
        <dbReference type="SAM" id="Phobius"/>
    </source>
</evidence>
<keyword evidence="2" id="KW-0472">Membrane</keyword>
<sequence>MSGRKNRTGGKSAGRKRPRQDSVGQDSAGRNRAGRILAGGLAVLLLGGTATGIGAAAFALDRPAQRGVDVPLAAVPAGDFVAQCPATARLPEGATVPGTDPAFAASSKSARTAVRAVVLSDLAQRVPGASVALLNGKNLRTLSDVLPAAEAERTQTIGEEGTSRREAVVVSGLAETAATALSVQALGGRQSVASMVRSYTADDGDLAGLAVSRCQSPASDQWLLGASTTVGSTAVLVLANPSGTAATVNLELHGAEGPIDAANTSGLVLAPGESRSIVLAGLAAGEAALSVRVRSAGGPVTALIQQSVLRGLTPGGVDYIEPAAAQSPTQAVPGVAVQDPAATRKVAAQDGYSTAVPELRVVVPGTQDATLRVRALGPDGEAALPGNGTVTAAAGATTAVALDGLPAGTYTLVVESDVAVVAGARLVRGTKEDAPVDAAWASSAERIGSEHLLAVAQRADAALAFGSAEGSGTVELRPVDADGTIGAAQTVAVAEGTTALRKVSELGGDTVAVLVSSSGAAVYGAQVLTLGNAGISAITIPPAVEGQRGVQVDIRY</sequence>
<reference evidence="4" key="1">
    <citation type="journal article" date="2019" name="Int. J. Syst. Evol. Microbiol.">
        <title>The Global Catalogue of Microorganisms (GCM) 10K type strain sequencing project: providing services to taxonomists for standard genome sequencing and annotation.</title>
        <authorList>
            <consortium name="The Broad Institute Genomics Platform"/>
            <consortium name="The Broad Institute Genome Sequencing Center for Infectious Disease"/>
            <person name="Wu L."/>
            <person name="Ma J."/>
        </authorList>
    </citation>
    <scope>NUCLEOTIDE SEQUENCE [LARGE SCALE GENOMIC DNA]</scope>
    <source>
        <strain evidence="4">JCM 30742</strain>
    </source>
</reference>
<feature type="region of interest" description="Disordered" evidence="1">
    <location>
        <begin position="1"/>
        <end position="29"/>
    </location>
</feature>
<proteinExistence type="predicted"/>
<dbReference type="Pfam" id="PF18986">
    <property type="entry name" value="DUF5719"/>
    <property type="match status" value="1"/>
</dbReference>
<comment type="caution">
    <text evidence="3">The sequence shown here is derived from an EMBL/GenBank/DDBJ whole genome shotgun (WGS) entry which is preliminary data.</text>
</comment>
<feature type="compositionally biased region" description="Basic residues" evidence="1">
    <location>
        <begin position="1"/>
        <end position="18"/>
    </location>
</feature>
<dbReference type="InterPro" id="IPR043777">
    <property type="entry name" value="DUF5719"/>
</dbReference>
<evidence type="ECO:0000313" key="4">
    <source>
        <dbReference type="Proteomes" id="UP001500752"/>
    </source>
</evidence>
<accession>A0ABP7C6U1</accession>
<evidence type="ECO:0000313" key="3">
    <source>
        <dbReference type="EMBL" id="GAA3679356.1"/>
    </source>
</evidence>
<name>A0ABP7C6U1_9MICC</name>
<feature type="transmembrane region" description="Helical" evidence="2">
    <location>
        <begin position="36"/>
        <end position="60"/>
    </location>
</feature>
<keyword evidence="2" id="KW-1133">Transmembrane helix</keyword>
<organism evidence="3 4">
    <name type="scientific">Arthrobacter ginkgonis</name>
    <dbReference type="NCBI Taxonomy" id="1630594"/>
    <lineage>
        <taxon>Bacteria</taxon>
        <taxon>Bacillati</taxon>
        <taxon>Actinomycetota</taxon>
        <taxon>Actinomycetes</taxon>
        <taxon>Micrococcales</taxon>
        <taxon>Micrococcaceae</taxon>
        <taxon>Arthrobacter</taxon>
    </lineage>
</organism>
<dbReference type="EMBL" id="BAABEO010000010">
    <property type="protein sequence ID" value="GAA3679356.1"/>
    <property type="molecule type" value="Genomic_DNA"/>
</dbReference>
<protein>
    <submittedName>
        <fullName evidence="3">DUF5719 family protein</fullName>
    </submittedName>
</protein>
<evidence type="ECO:0000256" key="1">
    <source>
        <dbReference type="SAM" id="MobiDB-lite"/>
    </source>
</evidence>
<keyword evidence="2" id="KW-0812">Transmembrane</keyword>
<dbReference type="Proteomes" id="UP001500752">
    <property type="component" value="Unassembled WGS sequence"/>
</dbReference>
<keyword evidence="4" id="KW-1185">Reference proteome</keyword>